<dbReference type="GeneID" id="39866553"/>
<dbReference type="InterPro" id="IPR011658">
    <property type="entry name" value="PA14_dom"/>
</dbReference>
<dbReference type="Gene3D" id="3.90.182.10">
    <property type="entry name" value="Toxin - Anthrax Protective Antigen,domain 1"/>
    <property type="match status" value="1"/>
</dbReference>
<keyword evidence="6" id="KW-1185">Reference proteome</keyword>
<organism evidence="5 6">
    <name type="scientific">Plasmodium malariae</name>
    <dbReference type="NCBI Taxonomy" id="5858"/>
    <lineage>
        <taxon>Eukaryota</taxon>
        <taxon>Sar</taxon>
        <taxon>Alveolata</taxon>
        <taxon>Apicomplexa</taxon>
        <taxon>Aconoidasida</taxon>
        <taxon>Haemosporida</taxon>
        <taxon>Plasmodiidae</taxon>
        <taxon>Plasmodium</taxon>
        <taxon>Plasmodium (Plasmodium)</taxon>
    </lineage>
</organism>
<evidence type="ECO:0000259" key="3">
    <source>
        <dbReference type="PROSITE" id="PS50820"/>
    </source>
</evidence>
<dbReference type="VEuPathDB" id="PlasmoDB:PmUG01_02014900"/>
<evidence type="ECO:0000256" key="2">
    <source>
        <dbReference type="SAM" id="SignalP"/>
    </source>
</evidence>
<dbReference type="KEGG" id="pmal:PMUG01_02014900"/>
<gene>
    <name evidence="5" type="primary">CCp5</name>
    <name evidence="5" type="ORF">PMUG01_02014900</name>
</gene>
<dbReference type="SUPFAM" id="SSF49785">
    <property type="entry name" value="Galactose-binding domain-like"/>
    <property type="match status" value="1"/>
</dbReference>
<evidence type="ECO:0000313" key="5">
    <source>
        <dbReference type="EMBL" id="SBT87104.1"/>
    </source>
</evidence>
<dbReference type="PROSITE" id="PS50820">
    <property type="entry name" value="LCCL"/>
    <property type="match status" value="1"/>
</dbReference>
<dbReference type="InterPro" id="IPR008979">
    <property type="entry name" value="Galactose-bd-like_sf"/>
</dbReference>
<dbReference type="Gene3D" id="2.10.10.10">
    <property type="entry name" value="Fibronectin, type II, collagen-binding"/>
    <property type="match status" value="1"/>
</dbReference>
<dbReference type="Gene3D" id="2.170.130.20">
    <property type="entry name" value="LCCL-like domain"/>
    <property type="match status" value="1"/>
</dbReference>
<evidence type="ECO:0000256" key="1">
    <source>
        <dbReference type="SAM" id="Coils"/>
    </source>
</evidence>
<name>A0A1D3JKW3_PLAMA</name>
<dbReference type="InterPro" id="IPR036943">
    <property type="entry name" value="FN_type2_sf"/>
</dbReference>
<dbReference type="SUPFAM" id="SSF69848">
    <property type="entry name" value="LCCL domain"/>
    <property type="match status" value="1"/>
</dbReference>
<dbReference type="SMART" id="SM00603">
    <property type="entry name" value="LCCL"/>
    <property type="match status" value="1"/>
</dbReference>
<dbReference type="RefSeq" id="XP_028860162.1">
    <property type="nucleotide sequence ID" value="XM_029008621.1"/>
</dbReference>
<feature type="coiled-coil region" evidence="1">
    <location>
        <begin position="170"/>
        <end position="204"/>
    </location>
</feature>
<dbReference type="AlphaFoldDB" id="A0A1D3JKW3"/>
<dbReference type="SUPFAM" id="SSF56988">
    <property type="entry name" value="Anthrax protective antigen"/>
    <property type="match status" value="1"/>
</dbReference>
<feature type="signal peptide" evidence="2">
    <location>
        <begin position="1"/>
        <end position="21"/>
    </location>
</feature>
<keyword evidence="1" id="KW-0175">Coiled coil</keyword>
<keyword evidence="2" id="KW-0732">Signal</keyword>
<evidence type="ECO:0000313" key="6">
    <source>
        <dbReference type="Proteomes" id="UP000219813"/>
    </source>
</evidence>
<reference evidence="5 6" key="1">
    <citation type="submission" date="2016-06" db="EMBL/GenBank/DDBJ databases">
        <authorList>
            <consortium name="Pathogen Informatics"/>
        </authorList>
    </citation>
    <scope>NUCLEOTIDE SEQUENCE [LARGE SCALE GENOMIC DNA]</scope>
</reference>
<dbReference type="Pfam" id="PF03815">
    <property type="entry name" value="LCCL"/>
    <property type="match status" value="1"/>
</dbReference>
<feature type="domain" description="PA14" evidence="4">
    <location>
        <begin position="215"/>
        <end position="398"/>
    </location>
</feature>
<accession>A0A1D3JKW3</accession>
<dbReference type="EMBL" id="LT594623">
    <property type="protein sequence ID" value="SBT87104.1"/>
    <property type="molecule type" value="Genomic_DNA"/>
</dbReference>
<dbReference type="InterPro" id="IPR004043">
    <property type="entry name" value="LCCL"/>
</dbReference>
<dbReference type="PROSITE" id="PS51820">
    <property type="entry name" value="PA14"/>
    <property type="match status" value="1"/>
</dbReference>
<dbReference type="OrthoDB" id="441660at2759"/>
<sequence length="1012" mass="115391">MKKMTYIIFIFYIFQMMLLYAKDPDISLGNITEFRQQHRKTLDGRLCAAAFLHDDQTYTDCTSAPSPDGTSGREWCYVEVQLLGKGVRDWDYCANTVNYDKLRLHAKKVFEEKSLEADRLRDRLHVLSSRVYSMLQKYDSVCGKKHELINNRIEKINEWLNKSAESIGQIENNSIDLSRTKNIIEELQKNMNNEKESLKEAEENCAHAPGYENEPYHDGLRVSYFNNSLFLGIPVESKIEKEINFSYNNRGPLDNLSPYKYSIRYEGFLLAPHSGIYTFIVETDCYVRLRINNTIILLYGLEEVETEGGKSTISLSSSSSSLYSNMPKGVTFSNSNDEVSNVVKKISRPIELMGGEKHSFLLDISHSSHLKYRKGESSSFKLFWKSSRIDEQVIQSNYFFSDNIIPPIRFSSLDAQLFDIGLVDVNESPFKDDKNWIISQIAPKYVSLHVLKTDISPQFRHFSFSVNTGCNLFIASPIDDIFPLSPYKDSLWKAYDTDDIVELNHLKTKKKKIFKIKFISLKHRSMIKFNVSIDIPFFIFSKQRKILPTVCSSDEEENLTSPDSAAFKECTQSSALSNEYNCIAALNSYHNDKKFTTWRTGSGSTIGEYIQIYFKKPVQVSKFRFKGRDNILTWPSEISLHFDDTEIVIPILYTSSIEYNTTKFEHPIITTSVKIVIRDMFMNNDETGGSFQLIGNSCTITDDDYLLHHAVIDITDCKSTLNNIPDVMPLLNGDKFLTTCEYHCIENLYGEVYGSTVYSPDSAICKAAVHAGICNEKNKQYCKFLIIINDKEENYIGNLQNNVLSLSQNSKNTNSAFSFSFSSAYVQNINKLYSSIPNSYSIVFKNNNDLNIPNKFLVDSGDVFTDYVNFAYGWKQKISFSSPFPSLQKSIYPNGVYSGGIDFPPASASQHCLTHFDCQANFWKFQTNQNGTFAVQVLVGNVFSNDNQKAFIEINGIPIIKNELLQSNEYFVAVKNVQVINRSIILTSTCLEEESVCQNAKTTIIAVQILQV</sequence>
<dbReference type="InterPro" id="IPR036609">
    <property type="entry name" value="LCCL_sf"/>
</dbReference>
<dbReference type="InterPro" id="IPR037524">
    <property type="entry name" value="PA14/GLEYA"/>
</dbReference>
<protein>
    <submittedName>
        <fullName evidence="5">LCCL domain-containing protein, putative</fullName>
    </submittedName>
</protein>
<dbReference type="OMA" id="NWPSEIT"/>
<feature type="chain" id="PRO_5008915826" evidence="2">
    <location>
        <begin position="22"/>
        <end position="1012"/>
    </location>
</feature>
<feature type="domain" description="LCCL" evidence="3">
    <location>
        <begin position="751"/>
        <end position="807"/>
    </location>
</feature>
<proteinExistence type="predicted"/>
<dbReference type="Proteomes" id="UP000219813">
    <property type="component" value="Chromosome 2"/>
</dbReference>
<dbReference type="Pfam" id="PF07691">
    <property type="entry name" value="PA14"/>
    <property type="match status" value="1"/>
</dbReference>
<evidence type="ECO:0000259" key="4">
    <source>
        <dbReference type="PROSITE" id="PS51820"/>
    </source>
</evidence>